<reference evidence="1 2" key="1">
    <citation type="submission" date="2021-12" db="EMBL/GenBank/DDBJ databases">
        <title>Siccirubricoccus leaddurans sp. nov., a high concentration Zn2+ tolerance bacterium.</title>
        <authorList>
            <person name="Cao Y."/>
        </authorList>
    </citation>
    <scope>NUCLEOTIDE SEQUENCE [LARGE SCALE GENOMIC DNA]</scope>
    <source>
        <strain evidence="1 2">KC 17139</strain>
    </source>
</reference>
<evidence type="ECO:0000313" key="1">
    <source>
        <dbReference type="EMBL" id="MCO6415811.1"/>
    </source>
</evidence>
<protein>
    <submittedName>
        <fullName evidence="1">Uncharacterized protein</fullName>
    </submittedName>
</protein>
<gene>
    <name evidence="1" type="ORF">JYK14_06425</name>
</gene>
<sequence length="106" mass="11537">MAMFPPAYPEVVAHHVTLKSGILQDFPLPTETEGFVVGMADDGAGVQALVVEIGGSTRRLDGSTYHITWSLGPGRRPVESNDVIRERGWTAAGERHRVRLEPKMVG</sequence>
<dbReference type="Proteomes" id="UP001523392">
    <property type="component" value="Unassembled WGS sequence"/>
</dbReference>
<name>A0ABT1D1M7_9PROT</name>
<dbReference type="EMBL" id="JAFIRR010000033">
    <property type="protein sequence ID" value="MCO6415811.1"/>
    <property type="molecule type" value="Genomic_DNA"/>
</dbReference>
<keyword evidence="2" id="KW-1185">Reference proteome</keyword>
<evidence type="ECO:0000313" key="2">
    <source>
        <dbReference type="Proteomes" id="UP001523392"/>
    </source>
</evidence>
<organism evidence="1 2">
    <name type="scientific">Siccirubricoccus soli</name>
    <dbReference type="NCBI Taxonomy" id="2899147"/>
    <lineage>
        <taxon>Bacteria</taxon>
        <taxon>Pseudomonadati</taxon>
        <taxon>Pseudomonadota</taxon>
        <taxon>Alphaproteobacteria</taxon>
        <taxon>Acetobacterales</taxon>
        <taxon>Roseomonadaceae</taxon>
        <taxon>Siccirubricoccus</taxon>
    </lineage>
</organism>
<comment type="caution">
    <text evidence="1">The sequence shown here is derived from an EMBL/GenBank/DDBJ whole genome shotgun (WGS) entry which is preliminary data.</text>
</comment>
<accession>A0ABT1D1M7</accession>
<proteinExistence type="predicted"/>